<proteinExistence type="inferred from homology"/>
<evidence type="ECO:0000256" key="2">
    <source>
        <dbReference type="ARBA" id="ARBA00022679"/>
    </source>
</evidence>
<dbReference type="SUPFAM" id="SSF53335">
    <property type="entry name" value="S-adenosyl-L-methionine-dependent methyltransferases"/>
    <property type="match status" value="1"/>
</dbReference>
<feature type="active site" description="Proton acceptor" evidence="5 6">
    <location>
        <position position="428"/>
    </location>
</feature>
<dbReference type="PANTHER" id="PTHR43317:SF11">
    <property type="entry name" value="POLYAMINE AMINOPROPYLTRANSFERASE 2"/>
    <property type="match status" value="1"/>
</dbReference>
<evidence type="ECO:0000256" key="3">
    <source>
        <dbReference type="ARBA" id="ARBA00023066"/>
    </source>
</evidence>
<keyword evidence="9" id="KW-1185">Reference proteome</keyword>
<feature type="transmembrane region" description="Helical" evidence="5">
    <location>
        <begin position="240"/>
        <end position="259"/>
    </location>
</feature>
<keyword evidence="5" id="KW-1133">Transmembrane helix</keyword>
<feature type="binding site" evidence="5">
    <location>
        <position position="286"/>
    </location>
    <ligand>
        <name>S-methyl-5'-thioadenosine</name>
        <dbReference type="ChEBI" id="CHEBI:17509"/>
    </ligand>
</feature>
<dbReference type="Gene3D" id="3.40.50.150">
    <property type="entry name" value="Vaccinia Virus protein VP39"/>
    <property type="match status" value="1"/>
</dbReference>
<protein>
    <recommendedName>
        <fullName evidence="5">Polyamine aminopropyltransferase</fullName>
    </recommendedName>
    <alternativeName>
        <fullName evidence="5">Putrescine aminopropyltransferase</fullName>
        <shortName evidence="5">PAPT</shortName>
    </alternativeName>
    <alternativeName>
        <fullName evidence="5">Spermidine synthase</fullName>
        <shortName evidence="5">SPDS</shortName>
        <shortName evidence="5">SPDSY</shortName>
        <ecNumber evidence="5">2.5.1.16</ecNumber>
    </alternativeName>
</protein>
<keyword evidence="2 5" id="KW-0808">Transferase</keyword>
<feature type="transmembrane region" description="Helical" evidence="5">
    <location>
        <begin position="60"/>
        <end position="80"/>
    </location>
</feature>
<comment type="similarity">
    <text evidence="1 5">Belongs to the spermidine/spermine synthase family.</text>
</comment>
<dbReference type="PROSITE" id="PS51006">
    <property type="entry name" value="PABS_2"/>
    <property type="match status" value="1"/>
</dbReference>
<feature type="binding site" evidence="5">
    <location>
        <position position="345"/>
    </location>
    <ligand>
        <name>spermidine</name>
        <dbReference type="ChEBI" id="CHEBI:57834"/>
    </ligand>
</feature>
<evidence type="ECO:0000256" key="5">
    <source>
        <dbReference type="HAMAP-Rule" id="MF_00198"/>
    </source>
</evidence>
<reference evidence="9" key="1">
    <citation type="submission" date="2017-03" db="EMBL/GenBank/DDBJ databases">
        <title>Full genome sequence of a non-lethal Shewanella isolate that potentiates virulence of Vibio parahaemolyticus causing acute hepatopancreatic necrosis disease (AHPND) in shrimp.</title>
        <authorList>
            <person name="Prachumwat A."/>
            <person name="Sritunyalucksana K."/>
        </authorList>
    </citation>
    <scope>NUCLEOTIDE SEQUENCE [LARGE SCALE GENOMIC DNA]</scope>
    <source>
        <strain evidence="9">TH2012</strain>
    </source>
</reference>
<dbReference type="CDD" id="cd02440">
    <property type="entry name" value="AdoMet_MTases"/>
    <property type="match status" value="1"/>
</dbReference>
<dbReference type="InterPro" id="IPR030374">
    <property type="entry name" value="PABS"/>
</dbReference>
<evidence type="ECO:0000256" key="4">
    <source>
        <dbReference type="ARBA" id="ARBA00023115"/>
    </source>
</evidence>
<organism evidence="8 9">
    <name type="scientific">Shewanella khirikhana</name>
    <dbReference type="NCBI Taxonomy" id="1965282"/>
    <lineage>
        <taxon>Bacteria</taxon>
        <taxon>Pseudomonadati</taxon>
        <taxon>Pseudomonadota</taxon>
        <taxon>Gammaproteobacteria</taxon>
        <taxon>Alteromonadales</taxon>
        <taxon>Shewanellaceae</taxon>
        <taxon>Shewanella</taxon>
    </lineage>
</organism>
<feature type="transmembrane region" description="Helical" evidence="5">
    <location>
        <begin position="27"/>
        <end position="48"/>
    </location>
</feature>
<dbReference type="InterPro" id="IPR001045">
    <property type="entry name" value="Spermi_synthase"/>
</dbReference>
<comment type="function">
    <text evidence="5">Catalyzes the irreversible transfer of a propylamine group from the amino donor S-adenosylmethioninamine (decarboxy-AdoMet) to putrescine (1,4-diaminobutane) to yield spermidine.</text>
</comment>
<sequence>MSNQTQSASATADAQSPAKHLGRADDALLLGIMAALAGCGLIYEYLLSHYAGRILGAMEAAIYTMIGLMIVAMGVGAFAARAIRNPFIGFALLELAVALLGAGSVLLCAAAIGLTQTLPQLLADTFGLPPDLMPNGGLLGALQKAAQYLPYVVGTLLGLMIGMEIPLIARVRQALSDEHLLHNAGTIYGADYIGAGAGAAIWVGLMLAMDIQLAAALTASVNLLAGFAFIFRFRARLKGFGWLLAGHILASFALVLLAVKGPPLEQDFNNLLYKDKVIYTEATRFQQLVFTERPRGQAEPVYALYLNGRLQFSTQDEHIYHGFLVWPPMMAAARQQRILIVGGGDGLAARDALRWNPQEVVLMDLDERLVKLFQSPPQTMPRRLAERLLRQNANALNDPRVRLIFDDAFNGIDRLIAAGEHFDVILVDLPDPNHPDLSKLYSDLFYRKLKEVLSHDGAIAIQSTSPWHATRAFLSIGKTLESAGFKVARYHQNVPSFGEWGWTLGTLNGSPEQRILDGTAPTHPWVNKEMIGAAFAFPPGFLLREQEVDINHFGTQVIYQYHLEAWKEESGINLF</sequence>
<dbReference type="Pfam" id="PF01564">
    <property type="entry name" value="Spermine_synth"/>
    <property type="match status" value="1"/>
</dbReference>
<evidence type="ECO:0000256" key="1">
    <source>
        <dbReference type="ARBA" id="ARBA00007867"/>
    </source>
</evidence>
<comment type="caution">
    <text evidence="5">Lacks conserved residue(s) required for the propagation of feature annotation.</text>
</comment>
<feature type="binding site" evidence="5">
    <location>
        <position position="364"/>
    </location>
    <ligand>
        <name>S-methyl-5'-thioadenosine</name>
        <dbReference type="ChEBI" id="CHEBI:17509"/>
    </ligand>
</feature>
<evidence type="ECO:0000313" key="9">
    <source>
        <dbReference type="Proteomes" id="UP000278437"/>
    </source>
</evidence>
<dbReference type="RefSeq" id="WP_126167875.1">
    <property type="nucleotide sequence ID" value="NZ_CP020373.1"/>
</dbReference>
<name>A0ABM7DPM5_9GAMM</name>
<comment type="subunit">
    <text evidence="5">Homodimer or homotetramer.</text>
</comment>
<evidence type="ECO:0000313" key="8">
    <source>
        <dbReference type="EMBL" id="AZQ11626.1"/>
    </source>
</evidence>
<keyword evidence="5" id="KW-1003">Cell membrane</keyword>
<accession>A0ABM7DPM5</accession>
<feature type="transmembrane region" description="Helical" evidence="5">
    <location>
        <begin position="148"/>
        <end position="168"/>
    </location>
</feature>
<comment type="subcellular location">
    <subcellularLocation>
        <location evidence="5">Cell membrane</location>
        <topology evidence="5">Multi-pass membrane protein</topology>
    </subcellularLocation>
</comment>
<keyword evidence="4 5" id="KW-0620">Polyamine biosynthesis</keyword>
<evidence type="ECO:0000256" key="6">
    <source>
        <dbReference type="PROSITE-ProRule" id="PRU00354"/>
    </source>
</evidence>
<comment type="pathway">
    <text evidence="5">Amine and polyamine biosynthesis; spermidine biosynthesis; spermidine from putrescine: step 1/1.</text>
</comment>
<feature type="transmembrane region" description="Helical" evidence="5">
    <location>
        <begin position="211"/>
        <end position="233"/>
    </location>
</feature>
<comment type="catalytic activity">
    <reaction evidence="5">
        <text>S-adenosyl 3-(methylsulfanyl)propylamine + putrescine = S-methyl-5'-thioadenosine + spermidine + H(+)</text>
        <dbReference type="Rhea" id="RHEA:12721"/>
        <dbReference type="ChEBI" id="CHEBI:15378"/>
        <dbReference type="ChEBI" id="CHEBI:17509"/>
        <dbReference type="ChEBI" id="CHEBI:57443"/>
        <dbReference type="ChEBI" id="CHEBI:57834"/>
        <dbReference type="ChEBI" id="CHEBI:326268"/>
        <dbReference type="EC" id="2.5.1.16"/>
    </reaction>
</comment>
<feature type="binding site" evidence="5">
    <location>
        <position position="435"/>
    </location>
    <ligand>
        <name>S-methyl-5'-thioadenosine</name>
        <dbReference type="ChEBI" id="CHEBI:17509"/>
    </ligand>
</feature>
<keyword evidence="3 5" id="KW-0745">Spermidine biosynthesis</keyword>
<dbReference type="GO" id="GO:0004766">
    <property type="term" value="F:spermidine synthase activity"/>
    <property type="evidence" value="ECO:0007669"/>
    <property type="project" value="UniProtKB-EC"/>
</dbReference>
<dbReference type="Proteomes" id="UP000278437">
    <property type="component" value="Chromosome"/>
</dbReference>
<dbReference type="NCBIfam" id="NF002956">
    <property type="entry name" value="PRK03612.1"/>
    <property type="match status" value="1"/>
</dbReference>
<keyword evidence="5" id="KW-0812">Transmembrane</keyword>
<dbReference type="PANTHER" id="PTHR43317">
    <property type="entry name" value="THERMOSPERMINE SYNTHASE ACAULIS5"/>
    <property type="match status" value="1"/>
</dbReference>
<evidence type="ECO:0000259" key="7">
    <source>
        <dbReference type="PROSITE" id="PS51006"/>
    </source>
</evidence>
<feature type="domain" description="PABS" evidence="7">
    <location>
        <begin position="240"/>
        <end position="507"/>
    </location>
</feature>
<keyword evidence="5" id="KW-0472">Membrane</keyword>
<dbReference type="EC" id="2.5.1.16" evidence="5"/>
<feature type="binding site" evidence="5">
    <location>
        <position position="321"/>
    </location>
    <ligand>
        <name>spermidine</name>
        <dbReference type="ChEBI" id="CHEBI:57834"/>
    </ligand>
</feature>
<feature type="binding site" evidence="5">
    <location>
        <begin position="407"/>
        <end position="408"/>
    </location>
    <ligand>
        <name>S-methyl-5'-thioadenosine</name>
        <dbReference type="ChEBI" id="CHEBI:17509"/>
    </ligand>
</feature>
<gene>
    <name evidence="8" type="primary">speE_2</name>
    <name evidence="5" type="synonym">speE</name>
    <name evidence="8" type="ORF">STH12_02557</name>
</gene>
<dbReference type="EMBL" id="CP020373">
    <property type="protein sequence ID" value="AZQ11626.1"/>
    <property type="molecule type" value="Genomic_DNA"/>
</dbReference>
<dbReference type="InterPro" id="IPR029063">
    <property type="entry name" value="SAM-dependent_MTases_sf"/>
</dbReference>
<feature type="transmembrane region" description="Helical" evidence="5">
    <location>
        <begin position="87"/>
        <end position="112"/>
    </location>
</feature>
<feature type="transmembrane region" description="Helical" evidence="5">
    <location>
        <begin position="180"/>
        <end position="205"/>
    </location>
</feature>
<dbReference type="HAMAP" id="MF_00198">
    <property type="entry name" value="Spermidine_synth"/>
    <property type="match status" value="1"/>
</dbReference>